<dbReference type="CDD" id="cd21675">
    <property type="entry name" value="SMP_TEX2"/>
    <property type="match status" value="1"/>
</dbReference>
<dbReference type="GO" id="GO:0006869">
    <property type="term" value="P:lipid transport"/>
    <property type="evidence" value="ECO:0007669"/>
    <property type="project" value="UniProtKB-KW"/>
</dbReference>
<dbReference type="InterPro" id="IPR000719">
    <property type="entry name" value="Prot_kinase_dom"/>
</dbReference>
<dbReference type="GO" id="GO:0008289">
    <property type="term" value="F:lipid binding"/>
    <property type="evidence" value="ECO:0007669"/>
    <property type="project" value="UniProtKB-KW"/>
</dbReference>
<evidence type="ECO:0000256" key="1">
    <source>
        <dbReference type="ARBA" id="ARBA00004586"/>
    </source>
</evidence>
<comment type="caution">
    <text evidence="13">The sequence shown here is derived from an EMBL/GenBank/DDBJ whole genome shotgun (WGS) entry which is preliminary data.</text>
</comment>
<dbReference type="GO" id="GO:0005789">
    <property type="term" value="C:endoplasmic reticulum membrane"/>
    <property type="evidence" value="ECO:0007669"/>
    <property type="project" value="UniProtKB-SubCell"/>
</dbReference>
<dbReference type="PROSITE" id="PS51847">
    <property type="entry name" value="SMP"/>
    <property type="match status" value="1"/>
</dbReference>
<dbReference type="Proteomes" id="UP001229421">
    <property type="component" value="Unassembled WGS sequence"/>
</dbReference>
<keyword evidence="3 10" id="KW-0812">Transmembrane</keyword>
<feature type="domain" description="Protein kinase" evidence="11">
    <location>
        <begin position="536"/>
        <end position="820"/>
    </location>
</feature>
<organism evidence="13 14">
    <name type="scientific">Tagetes erecta</name>
    <name type="common">African marigold</name>
    <dbReference type="NCBI Taxonomy" id="13708"/>
    <lineage>
        <taxon>Eukaryota</taxon>
        <taxon>Viridiplantae</taxon>
        <taxon>Streptophyta</taxon>
        <taxon>Embryophyta</taxon>
        <taxon>Tracheophyta</taxon>
        <taxon>Spermatophyta</taxon>
        <taxon>Magnoliopsida</taxon>
        <taxon>eudicotyledons</taxon>
        <taxon>Gunneridae</taxon>
        <taxon>Pentapetalae</taxon>
        <taxon>asterids</taxon>
        <taxon>campanulids</taxon>
        <taxon>Asterales</taxon>
        <taxon>Asteraceae</taxon>
        <taxon>Asteroideae</taxon>
        <taxon>Heliantheae alliance</taxon>
        <taxon>Tageteae</taxon>
        <taxon>Tagetes</taxon>
    </lineage>
</organism>
<evidence type="ECO:0000256" key="4">
    <source>
        <dbReference type="ARBA" id="ARBA00022824"/>
    </source>
</evidence>
<keyword evidence="7" id="KW-0446">Lipid-binding</keyword>
<keyword evidence="4" id="KW-0256">Endoplasmic reticulum</keyword>
<feature type="region of interest" description="Disordered" evidence="9">
    <location>
        <begin position="447"/>
        <end position="476"/>
    </location>
</feature>
<feature type="compositionally biased region" description="Polar residues" evidence="9">
    <location>
        <begin position="261"/>
        <end position="271"/>
    </location>
</feature>
<gene>
    <name evidence="13" type="ORF">QVD17_07929</name>
</gene>
<accession>A0AAD8L570</accession>
<dbReference type="PANTHER" id="PTHR13466:SF0">
    <property type="entry name" value="SMP-LTD DOMAIN-CONTAINING PROTEIN"/>
    <property type="match status" value="1"/>
</dbReference>
<dbReference type="InterPro" id="IPR057080">
    <property type="entry name" value="PH_SMPa"/>
</dbReference>
<evidence type="ECO:0000256" key="2">
    <source>
        <dbReference type="ARBA" id="ARBA00022448"/>
    </source>
</evidence>
<sequence>MVPVVALFVGFVIGALVVIGVEIVGVLFLIWKLGEKEDVKVVNSVTTDHELQFPFPNKQGWVWVLEKEKIPKTSQATDKNVRQQKRKFEIFDVTPVKRHASIKDKSLVITEADGTLTKVSLSGCIVEAVSGAYLSSRKWAKKYPVKVENKSSVIYHGSKLFYMYFETSCEKESWCKALRLASCDDKEKIMWFCKLRADFHTYLASLNAEYPSFLKPSIAFNPDTGDRSIKTDASSSRVRHFLKRIAKKTSKTGKEDKKISENSVGGSSKFSQTEKKPNYAAEEKIIQAMMPRSVPSASRNVGSQSSDTECNDKISTDEGTLCCNLLISRLFFDAKSNTELRNSIQAQIQRVLSTARTPSFVGDIICAGVNPGISPPYIQCMRIVPSDSQEVVAMELDIEYYGGAVLDIETRLDVRELENPDAKYVNDVTADLLEGFECFGEQMKLNEQKNDQAVEHKDDEKRKLEETKSFKSNEQTSSALPKWKSVIKSVARHVSQVPLSLAIRVTTLRGTLRVYIKPPPSDQIWFGFTSMPDLDFSLESAVGDHKITSGHIALFIINKFKAAIRETMVLPNCESAAVPFMLAEKNDWIPQKSAPFHWANPEIVTDPITDLAMTPELHPHDVNSSSKSSTETTHDRTSFNQSDDENPTSNDEKMLLLESEEHALQQDALALMEESQEDKYSNSQHSLPPEAVTLGEESNETMGEAEEGKLKRMGTRAKMIGLRKRMSVKLEEKRRNIEEKGRHMVEKMRGPASTSGLDGSFMDFPLRLGIAIGYARGLPYLNEECTVKIIHRDIKLANIQLDDKFDDVVRSSILYFSSFG</sequence>
<evidence type="ECO:0000256" key="5">
    <source>
        <dbReference type="ARBA" id="ARBA00022989"/>
    </source>
</evidence>
<keyword evidence="6" id="KW-0445">Lipid transport</keyword>
<dbReference type="PANTHER" id="PTHR13466">
    <property type="entry name" value="TEX2 PROTEIN-RELATED"/>
    <property type="match status" value="1"/>
</dbReference>
<evidence type="ECO:0000256" key="7">
    <source>
        <dbReference type="ARBA" id="ARBA00023121"/>
    </source>
</evidence>
<dbReference type="SUPFAM" id="SSF56112">
    <property type="entry name" value="Protein kinase-like (PK-like)"/>
    <property type="match status" value="1"/>
</dbReference>
<dbReference type="EMBL" id="JAUHHV010000002">
    <property type="protein sequence ID" value="KAK1431470.1"/>
    <property type="molecule type" value="Genomic_DNA"/>
</dbReference>
<evidence type="ECO:0000313" key="13">
    <source>
        <dbReference type="EMBL" id="KAK1431470.1"/>
    </source>
</evidence>
<dbReference type="PROSITE" id="PS50011">
    <property type="entry name" value="PROTEIN_KINASE_DOM"/>
    <property type="match status" value="1"/>
</dbReference>
<dbReference type="InterPro" id="IPR011009">
    <property type="entry name" value="Kinase-like_dom_sf"/>
</dbReference>
<dbReference type="GO" id="GO:0004672">
    <property type="term" value="F:protein kinase activity"/>
    <property type="evidence" value="ECO:0007669"/>
    <property type="project" value="InterPro"/>
</dbReference>
<evidence type="ECO:0000256" key="9">
    <source>
        <dbReference type="SAM" id="MobiDB-lite"/>
    </source>
</evidence>
<dbReference type="GO" id="GO:0005524">
    <property type="term" value="F:ATP binding"/>
    <property type="evidence" value="ECO:0007669"/>
    <property type="project" value="InterPro"/>
</dbReference>
<dbReference type="AlphaFoldDB" id="A0AAD8L570"/>
<protein>
    <recommendedName>
        <fullName evidence="15">SMP-LTD domain-containing protein</fullName>
    </recommendedName>
</protein>
<feature type="region of interest" description="Disordered" evidence="9">
    <location>
        <begin position="248"/>
        <end position="274"/>
    </location>
</feature>
<feature type="domain" description="SMP-LTD" evidence="12">
    <location>
        <begin position="321"/>
        <end position="579"/>
    </location>
</feature>
<feature type="region of interest" description="Disordered" evidence="9">
    <location>
        <begin position="673"/>
        <end position="707"/>
    </location>
</feature>
<evidence type="ECO:0000256" key="10">
    <source>
        <dbReference type="SAM" id="Phobius"/>
    </source>
</evidence>
<dbReference type="Pfam" id="PF23065">
    <property type="entry name" value="PH_SMPa"/>
    <property type="match status" value="1"/>
</dbReference>
<keyword evidence="5 10" id="KW-1133">Transmembrane helix</keyword>
<feature type="compositionally biased region" description="Polar residues" evidence="9">
    <location>
        <begin position="622"/>
        <end position="631"/>
    </location>
</feature>
<dbReference type="Gene3D" id="1.10.510.10">
    <property type="entry name" value="Transferase(Phosphotransferase) domain 1"/>
    <property type="match status" value="1"/>
</dbReference>
<evidence type="ECO:0008006" key="15">
    <source>
        <dbReference type="Google" id="ProtNLM"/>
    </source>
</evidence>
<evidence type="ECO:0000256" key="8">
    <source>
        <dbReference type="ARBA" id="ARBA00023136"/>
    </source>
</evidence>
<dbReference type="InterPro" id="IPR031468">
    <property type="entry name" value="SMP_LBD"/>
</dbReference>
<keyword evidence="2" id="KW-0813">Transport</keyword>
<feature type="region of interest" description="Disordered" evidence="9">
    <location>
        <begin position="614"/>
        <end position="650"/>
    </location>
</feature>
<evidence type="ECO:0000256" key="3">
    <source>
        <dbReference type="ARBA" id="ARBA00022692"/>
    </source>
</evidence>
<evidence type="ECO:0000259" key="12">
    <source>
        <dbReference type="PROSITE" id="PS51847"/>
    </source>
</evidence>
<evidence type="ECO:0000259" key="11">
    <source>
        <dbReference type="PROSITE" id="PS50011"/>
    </source>
</evidence>
<comment type="subcellular location">
    <subcellularLocation>
        <location evidence="1">Endoplasmic reticulum membrane</location>
    </subcellularLocation>
</comment>
<reference evidence="13" key="1">
    <citation type="journal article" date="2023" name="bioRxiv">
        <title>Improved chromosome-level genome assembly for marigold (Tagetes erecta).</title>
        <authorList>
            <person name="Jiang F."/>
            <person name="Yuan L."/>
            <person name="Wang S."/>
            <person name="Wang H."/>
            <person name="Xu D."/>
            <person name="Wang A."/>
            <person name="Fan W."/>
        </authorList>
    </citation>
    <scope>NUCLEOTIDE SEQUENCE</scope>
    <source>
        <strain evidence="13">WSJ</strain>
        <tissue evidence="13">Leaf</tissue>
    </source>
</reference>
<evidence type="ECO:0000256" key="6">
    <source>
        <dbReference type="ARBA" id="ARBA00023055"/>
    </source>
</evidence>
<keyword evidence="14" id="KW-1185">Reference proteome</keyword>
<feature type="transmembrane region" description="Helical" evidence="10">
    <location>
        <begin position="6"/>
        <end position="31"/>
    </location>
</feature>
<name>A0AAD8L570_TARER</name>
<keyword evidence="8 10" id="KW-0472">Membrane</keyword>
<proteinExistence type="predicted"/>
<feature type="compositionally biased region" description="Basic and acidic residues" evidence="9">
    <location>
        <begin position="447"/>
        <end position="471"/>
    </location>
</feature>
<evidence type="ECO:0000313" key="14">
    <source>
        <dbReference type="Proteomes" id="UP001229421"/>
    </source>
</evidence>